<accession>X0W4E4</accession>
<reference evidence="1" key="1">
    <citation type="journal article" date="2014" name="Front. Microbiol.">
        <title>High frequency of phylogenetically diverse reductive dehalogenase-homologous genes in deep subseafloor sedimentary metagenomes.</title>
        <authorList>
            <person name="Kawai M."/>
            <person name="Futagami T."/>
            <person name="Toyoda A."/>
            <person name="Takaki Y."/>
            <person name="Nishi S."/>
            <person name="Hori S."/>
            <person name="Arai W."/>
            <person name="Tsubouchi T."/>
            <person name="Morono Y."/>
            <person name="Uchiyama I."/>
            <person name="Ito T."/>
            <person name="Fujiyama A."/>
            <person name="Inagaki F."/>
            <person name="Takami H."/>
        </authorList>
    </citation>
    <scope>NUCLEOTIDE SEQUENCE</scope>
    <source>
        <strain evidence="1">Expedition CK06-06</strain>
    </source>
</reference>
<name>X0W4E4_9ZZZZ</name>
<evidence type="ECO:0008006" key="2">
    <source>
        <dbReference type="Google" id="ProtNLM"/>
    </source>
</evidence>
<dbReference type="AlphaFoldDB" id="X0W4E4"/>
<evidence type="ECO:0000313" key="1">
    <source>
        <dbReference type="EMBL" id="GAG07576.1"/>
    </source>
</evidence>
<proteinExistence type="predicted"/>
<comment type="caution">
    <text evidence="1">The sequence shown here is derived from an EMBL/GenBank/DDBJ whole genome shotgun (WGS) entry which is preliminary data.</text>
</comment>
<dbReference type="EMBL" id="BARS01027058">
    <property type="protein sequence ID" value="GAG07576.1"/>
    <property type="molecule type" value="Genomic_DNA"/>
</dbReference>
<sequence>MSDHTPGVCPVCGGLLTSSADYDHHDEYCGQRHECDICGGTFDDSFDRVTYEVSKLQALVCRRVFAESG</sequence>
<protein>
    <recommendedName>
        <fullName evidence="2">Transcription factor zinc-finger domain-containing protein</fullName>
    </recommendedName>
</protein>
<organism evidence="1">
    <name type="scientific">marine sediment metagenome</name>
    <dbReference type="NCBI Taxonomy" id="412755"/>
    <lineage>
        <taxon>unclassified sequences</taxon>
        <taxon>metagenomes</taxon>
        <taxon>ecological metagenomes</taxon>
    </lineage>
</organism>
<gene>
    <name evidence="1" type="ORF">S01H1_42538</name>
</gene>